<reference evidence="1 2" key="1">
    <citation type="submission" date="2024-01" db="EMBL/GenBank/DDBJ databases">
        <title>The complete chloroplast genome sequence of Lithospermum erythrorhizon: insights into the phylogenetic relationship among Boraginaceae species and the maternal lineages of purple gromwells.</title>
        <authorList>
            <person name="Okada T."/>
            <person name="Watanabe K."/>
        </authorList>
    </citation>
    <scope>NUCLEOTIDE SEQUENCE [LARGE SCALE GENOMIC DNA]</scope>
</reference>
<dbReference type="EMBL" id="BAABME010001175">
    <property type="protein sequence ID" value="GAA0148035.1"/>
    <property type="molecule type" value="Genomic_DNA"/>
</dbReference>
<dbReference type="Proteomes" id="UP001454036">
    <property type="component" value="Unassembled WGS sequence"/>
</dbReference>
<evidence type="ECO:0000313" key="2">
    <source>
        <dbReference type="Proteomes" id="UP001454036"/>
    </source>
</evidence>
<protein>
    <submittedName>
        <fullName evidence="1">Uncharacterized protein</fullName>
    </submittedName>
</protein>
<gene>
    <name evidence="1" type="ORF">LIER_07585</name>
</gene>
<comment type="caution">
    <text evidence="1">The sequence shown here is derived from an EMBL/GenBank/DDBJ whole genome shotgun (WGS) entry which is preliminary data.</text>
</comment>
<name>A0AAV3P9C8_LITER</name>
<organism evidence="1 2">
    <name type="scientific">Lithospermum erythrorhizon</name>
    <name type="common">Purple gromwell</name>
    <name type="synonym">Lithospermum officinale var. erythrorhizon</name>
    <dbReference type="NCBI Taxonomy" id="34254"/>
    <lineage>
        <taxon>Eukaryota</taxon>
        <taxon>Viridiplantae</taxon>
        <taxon>Streptophyta</taxon>
        <taxon>Embryophyta</taxon>
        <taxon>Tracheophyta</taxon>
        <taxon>Spermatophyta</taxon>
        <taxon>Magnoliopsida</taxon>
        <taxon>eudicotyledons</taxon>
        <taxon>Gunneridae</taxon>
        <taxon>Pentapetalae</taxon>
        <taxon>asterids</taxon>
        <taxon>lamiids</taxon>
        <taxon>Boraginales</taxon>
        <taxon>Boraginaceae</taxon>
        <taxon>Boraginoideae</taxon>
        <taxon>Lithospermeae</taxon>
        <taxon>Lithospermum</taxon>
    </lineage>
</organism>
<dbReference type="AlphaFoldDB" id="A0AAV3P9C8"/>
<keyword evidence="2" id="KW-1185">Reference proteome</keyword>
<accession>A0AAV3P9C8</accession>
<proteinExistence type="predicted"/>
<evidence type="ECO:0000313" key="1">
    <source>
        <dbReference type="EMBL" id="GAA0148035.1"/>
    </source>
</evidence>
<sequence>MVRIRVGINTSGKVIKGKKNVVKDTDATSNIGLENQEYPVPLRVIAACGKELNPDSTMSEGPLQLFDEGAIINKTQVESPKSVVDKDLGDNEDAENVMNGVQISPTKDDGGIVGDNISQPAGDSVNNLMGSVDNIVGESVNPPVINTMNIREECVNIT</sequence>